<organism evidence="4 5">
    <name type="scientific">Streblomastix strix</name>
    <dbReference type="NCBI Taxonomy" id="222440"/>
    <lineage>
        <taxon>Eukaryota</taxon>
        <taxon>Metamonada</taxon>
        <taxon>Preaxostyla</taxon>
        <taxon>Oxymonadida</taxon>
        <taxon>Streblomastigidae</taxon>
        <taxon>Streblomastix</taxon>
    </lineage>
</organism>
<dbReference type="InterPro" id="IPR037196">
    <property type="entry name" value="HSP90_C"/>
</dbReference>
<dbReference type="EMBL" id="SNRW01002797">
    <property type="protein sequence ID" value="KAA6391685.1"/>
    <property type="molecule type" value="Genomic_DNA"/>
</dbReference>
<evidence type="ECO:0000313" key="5">
    <source>
        <dbReference type="Proteomes" id="UP000324800"/>
    </source>
</evidence>
<comment type="caution">
    <text evidence="4">The sequence shown here is derived from an EMBL/GenBank/DDBJ whole genome shotgun (WGS) entry which is preliminary data.</text>
</comment>
<dbReference type="OrthoDB" id="1731423at2759"/>
<reference evidence="4 5" key="1">
    <citation type="submission" date="2019-03" db="EMBL/GenBank/DDBJ databases">
        <title>Single cell metagenomics reveals metabolic interactions within the superorganism composed of flagellate Streblomastix strix and complex community of Bacteroidetes bacteria on its surface.</title>
        <authorList>
            <person name="Treitli S.C."/>
            <person name="Kolisko M."/>
            <person name="Husnik F."/>
            <person name="Keeling P."/>
            <person name="Hampl V."/>
        </authorList>
    </citation>
    <scope>NUCLEOTIDE SEQUENCE [LARGE SCALE GENOMIC DNA]</scope>
    <source>
        <strain evidence="4">ST1C</strain>
    </source>
</reference>
<dbReference type="Proteomes" id="UP000324800">
    <property type="component" value="Unassembled WGS sequence"/>
</dbReference>
<dbReference type="InterPro" id="IPR001404">
    <property type="entry name" value="Hsp90_fam"/>
</dbReference>
<feature type="region of interest" description="Disordered" evidence="3">
    <location>
        <begin position="43"/>
        <end position="66"/>
    </location>
</feature>
<dbReference type="AlphaFoldDB" id="A0A5J4WAK6"/>
<dbReference type="SUPFAM" id="SSF110942">
    <property type="entry name" value="HSP90 C-terminal domain"/>
    <property type="match status" value="1"/>
</dbReference>
<keyword evidence="2" id="KW-0143">Chaperone</keyword>
<accession>A0A5J4WAK6</accession>
<dbReference type="Gene3D" id="1.20.120.790">
    <property type="entry name" value="Heat shock protein 90, C-terminal domain"/>
    <property type="match status" value="1"/>
</dbReference>
<dbReference type="GO" id="GO:0051082">
    <property type="term" value="F:unfolded protein binding"/>
    <property type="evidence" value="ECO:0007669"/>
    <property type="project" value="InterPro"/>
</dbReference>
<proteinExistence type="inferred from homology"/>
<name>A0A5J4WAK6_9EUKA</name>
<gene>
    <name evidence="4" type="ORF">EZS28_012789</name>
</gene>
<protein>
    <recommendedName>
        <fullName evidence="6">Heat shock protein 90</fullName>
    </recommendedName>
</protein>
<dbReference type="GO" id="GO:0005524">
    <property type="term" value="F:ATP binding"/>
    <property type="evidence" value="ECO:0007669"/>
    <property type="project" value="InterPro"/>
</dbReference>
<evidence type="ECO:0000256" key="3">
    <source>
        <dbReference type="SAM" id="MobiDB-lite"/>
    </source>
</evidence>
<dbReference type="GO" id="GO:0140662">
    <property type="term" value="F:ATP-dependent protein folding chaperone"/>
    <property type="evidence" value="ECO:0007669"/>
    <property type="project" value="InterPro"/>
</dbReference>
<evidence type="ECO:0000256" key="1">
    <source>
        <dbReference type="ARBA" id="ARBA00008239"/>
    </source>
</evidence>
<evidence type="ECO:0000313" key="4">
    <source>
        <dbReference type="EMBL" id="KAA6391685.1"/>
    </source>
</evidence>
<comment type="similarity">
    <text evidence="1">Belongs to the heat shock protein 90 family.</text>
</comment>
<dbReference type="GO" id="GO:0016887">
    <property type="term" value="F:ATP hydrolysis activity"/>
    <property type="evidence" value="ECO:0007669"/>
    <property type="project" value="InterPro"/>
</dbReference>
<dbReference type="Pfam" id="PF00183">
    <property type="entry name" value="HSP90"/>
    <property type="match status" value="1"/>
</dbReference>
<evidence type="ECO:0008006" key="6">
    <source>
        <dbReference type="Google" id="ProtNLM"/>
    </source>
</evidence>
<sequence>MLYETALLTSGFSLEDSASFSARIYRMIKLGLSIDDTGDIAADLPPLESTGGDAAGGVQNEMEEVD</sequence>
<evidence type="ECO:0000256" key="2">
    <source>
        <dbReference type="ARBA" id="ARBA00023186"/>
    </source>
</evidence>